<organism evidence="2 3">
    <name type="scientific">Brachionus plicatilis</name>
    <name type="common">Marine rotifer</name>
    <name type="synonym">Brachionus muelleri</name>
    <dbReference type="NCBI Taxonomy" id="10195"/>
    <lineage>
        <taxon>Eukaryota</taxon>
        <taxon>Metazoa</taxon>
        <taxon>Spiralia</taxon>
        <taxon>Gnathifera</taxon>
        <taxon>Rotifera</taxon>
        <taxon>Eurotatoria</taxon>
        <taxon>Monogononta</taxon>
        <taxon>Pseudotrocha</taxon>
        <taxon>Ploima</taxon>
        <taxon>Brachionidae</taxon>
        <taxon>Brachionus</taxon>
    </lineage>
</organism>
<dbReference type="CDD" id="cd22968">
    <property type="entry name" value="DD_EFCAB5"/>
    <property type="match status" value="1"/>
</dbReference>
<proteinExistence type="predicted"/>
<feature type="compositionally biased region" description="Basic and acidic residues" evidence="1">
    <location>
        <begin position="450"/>
        <end position="461"/>
    </location>
</feature>
<dbReference type="OrthoDB" id="199400at2759"/>
<dbReference type="Proteomes" id="UP000276133">
    <property type="component" value="Unassembled WGS sequence"/>
</dbReference>
<dbReference type="EMBL" id="REGN01006173">
    <property type="protein sequence ID" value="RNA10512.1"/>
    <property type="molecule type" value="Genomic_DNA"/>
</dbReference>
<protein>
    <submittedName>
        <fullName evidence="2">EF-hand calcium-binding domain-containing 5</fullName>
    </submittedName>
</protein>
<accession>A0A3M7QH05</accession>
<sequence>MTEILSNSLTESSIINEIETNNLYQKHFDARTTISLSKKEAENLNRKIPIELLALEWLTKLDSSSEIKTYLLENFLPILVLGCEKILKDAQSKRLLGKNETDPNFNPINRLAQFLMRNNPKSVNHHEKSPYVRTTREVYQHLRDQLYVLQGNKLATVKENVRKRRSEREKIEKLQKFEISKRKSQIEALFEKFNVPTNGRLEFSILIECLKFYKKFISNLATDEQKNLEIKSNFPPFCYNRDDLNVKKRLMKSEFIETLLFITEDMESKYFENFSDFIEQCSIYFVNLANMNNFRTILHNLLIMLDSTSTGYLSRRRIIKLLKDFREKDANLSVKDPLEWPILDPFIKFENKLEQLIPSAERKLSEISKDFLMSQISLNPISEKESAPKLADENQVESEKTVENNDQNDDQNVKEEIIEKEIDTEVSKETEKPQEDNTNATDNATDDDSKEAVKPSEENSKNIEIPLEGIENEPLDLAKMFMRGGIFYYTPITNTFQIDLLDEVEEEPNINLLNKFDPEFVNSKQFRNLINVYVSDNFLNSEIYVNNLIVYLKDNYAESRFEKNSKQNKNRTIKQEIYRNKKYSSCFEKLDNEGSGQLSLNRIELALQDFKDGLFKEQITNAINLTRSEISANGKSDDYINRNEFFDLISVLVGLVDFPKFEDQLLNYLSCLNGLDVNEKTRGEVRKKWLSQIKYVGDITCGSFEPLFKQLFFTLLKDAENHGMKNGISAYIGVLEHLENGSIGLKFLASTPHDSKNILGKSLTRDDKCVSFEVIDSTKSKHVENVRLNENVFHFNPSGKSDGSFVLIPLKYARNKVFGTIGIDTLQNTNQNSNFTDHELSFYQGLANSFAISYAHIIFKNRLIKTCFSSIEWLKSRCNGIDEINVYFVQIVENESNLSGSEENTTNQTDEKFSLNLKPIIKFNRRDDKLVNVLNDTGYMTEEILKKNNGK</sequence>
<dbReference type="PANTHER" id="PTHR46788:SF1">
    <property type="entry name" value="EF-HAND CALCIUM-BINDING DOMAIN-CONTAINING PROTEIN 5"/>
    <property type="match status" value="1"/>
</dbReference>
<keyword evidence="3" id="KW-1185">Reference proteome</keyword>
<dbReference type="PANTHER" id="PTHR46788">
    <property type="entry name" value="EF-HAND CALCIUM-BINDING DOMAIN-CONTAINING PROTEIN 5"/>
    <property type="match status" value="1"/>
</dbReference>
<evidence type="ECO:0000313" key="2">
    <source>
        <dbReference type="EMBL" id="RNA10512.1"/>
    </source>
</evidence>
<feature type="compositionally biased region" description="Basic and acidic residues" evidence="1">
    <location>
        <begin position="411"/>
        <end position="435"/>
    </location>
</feature>
<feature type="compositionally biased region" description="Basic and acidic residues" evidence="1">
    <location>
        <begin position="383"/>
        <end position="403"/>
    </location>
</feature>
<comment type="caution">
    <text evidence="2">The sequence shown here is derived from an EMBL/GenBank/DDBJ whole genome shotgun (WGS) entry which is preliminary data.</text>
</comment>
<dbReference type="SUPFAM" id="SSF47473">
    <property type="entry name" value="EF-hand"/>
    <property type="match status" value="1"/>
</dbReference>
<reference evidence="2 3" key="1">
    <citation type="journal article" date="2018" name="Sci. Rep.">
        <title>Genomic signatures of local adaptation to the degree of environmental predictability in rotifers.</title>
        <authorList>
            <person name="Franch-Gras L."/>
            <person name="Hahn C."/>
            <person name="Garcia-Roger E.M."/>
            <person name="Carmona M.J."/>
            <person name="Serra M."/>
            <person name="Gomez A."/>
        </authorList>
    </citation>
    <scope>NUCLEOTIDE SEQUENCE [LARGE SCALE GENOMIC DNA]</scope>
    <source>
        <strain evidence="2">HYR1</strain>
    </source>
</reference>
<gene>
    <name evidence="2" type="ORF">BpHYR1_003494</name>
</gene>
<dbReference type="STRING" id="10195.A0A3M7QH05"/>
<evidence type="ECO:0000256" key="1">
    <source>
        <dbReference type="SAM" id="MobiDB-lite"/>
    </source>
</evidence>
<feature type="region of interest" description="Disordered" evidence="1">
    <location>
        <begin position="383"/>
        <end position="463"/>
    </location>
</feature>
<dbReference type="InterPro" id="IPR011992">
    <property type="entry name" value="EF-hand-dom_pair"/>
</dbReference>
<evidence type="ECO:0000313" key="3">
    <source>
        <dbReference type="Proteomes" id="UP000276133"/>
    </source>
</evidence>
<dbReference type="SUPFAM" id="SSF55781">
    <property type="entry name" value="GAF domain-like"/>
    <property type="match status" value="1"/>
</dbReference>
<dbReference type="AlphaFoldDB" id="A0A3M7QH05"/>
<name>A0A3M7QH05_BRAPC</name>